<gene>
    <name evidence="9" type="ORF">Tdes44962_MAKER02004</name>
</gene>
<dbReference type="PANTHER" id="PTHR13383">
    <property type="entry name" value="RIBONUCLEASE H2 SUBUNIT B"/>
    <property type="match status" value="1"/>
</dbReference>
<evidence type="ECO:0000259" key="7">
    <source>
        <dbReference type="Pfam" id="PF09468"/>
    </source>
</evidence>
<dbReference type="AlphaFoldDB" id="A0A9W7SVY8"/>
<feature type="compositionally biased region" description="Basic and acidic residues" evidence="6">
    <location>
        <begin position="373"/>
        <end position="390"/>
    </location>
</feature>
<evidence type="ECO:0000313" key="9">
    <source>
        <dbReference type="EMBL" id="KAH9834347.1"/>
    </source>
</evidence>
<dbReference type="Gene3D" id="1.10.20.120">
    <property type="match status" value="1"/>
</dbReference>
<protein>
    <recommendedName>
        <fullName evidence="2">Ribonuclease H2 subunit B</fullName>
    </recommendedName>
    <alternativeName>
        <fullName evidence="5">Ribonuclease HI subunit B</fullName>
    </alternativeName>
</protein>
<comment type="function">
    <text evidence="4">Non catalytic subunit of RNase H2, an endonuclease that specifically degrades the RNA of RNA:DNA hybrids. Participates in DNA replication, possibly by mediating the removal of lagging-strand Okazaki fragment RNA primers during DNA replication. Mediates the excision of single ribonucleotides from DNA:RNA duplexes.</text>
</comment>
<evidence type="ECO:0000256" key="2">
    <source>
        <dbReference type="ARBA" id="ARBA00019062"/>
    </source>
</evidence>
<evidence type="ECO:0000256" key="5">
    <source>
        <dbReference type="ARBA" id="ARBA00033464"/>
    </source>
</evidence>
<keyword evidence="10" id="KW-1185">Reference proteome</keyword>
<feature type="region of interest" description="Disordered" evidence="6">
    <location>
        <begin position="242"/>
        <end position="262"/>
    </location>
</feature>
<evidence type="ECO:0000256" key="6">
    <source>
        <dbReference type="SAM" id="MobiDB-lite"/>
    </source>
</evidence>
<keyword evidence="3" id="KW-0539">Nucleus</keyword>
<dbReference type="Proteomes" id="UP001138500">
    <property type="component" value="Unassembled WGS sequence"/>
</dbReference>
<proteinExistence type="predicted"/>
<dbReference type="InterPro" id="IPR040456">
    <property type="entry name" value="RNase_H2_suB"/>
</dbReference>
<feature type="domain" description="Rnh202 triple barrel" evidence="8">
    <location>
        <begin position="38"/>
        <end position="117"/>
    </location>
</feature>
<reference evidence="9 10" key="2">
    <citation type="journal article" date="2021" name="Curr. Genet.">
        <title>Genetic response to nitrogen starvation in the aggressive Eucalyptus foliar pathogen Teratosphaeria destructans.</title>
        <authorList>
            <person name="Havenga M."/>
            <person name="Wingfield B.D."/>
            <person name="Wingfield M.J."/>
            <person name="Dreyer L.L."/>
            <person name="Roets F."/>
            <person name="Aylward J."/>
        </authorList>
    </citation>
    <scope>NUCLEOTIDE SEQUENCE [LARGE SCALE GENOMIC DNA]</scope>
    <source>
        <strain evidence="9">CMW44962</strain>
    </source>
</reference>
<accession>A0A9W7SVY8</accession>
<dbReference type="PANTHER" id="PTHR13383:SF11">
    <property type="entry name" value="RIBONUCLEASE H2 SUBUNIT B"/>
    <property type="match status" value="1"/>
</dbReference>
<dbReference type="EMBL" id="RIBY02001001">
    <property type="protein sequence ID" value="KAH9834347.1"/>
    <property type="molecule type" value="Genomic_DNA"/>
</dbReference>
<dbReference type="CDD" id="cd09270">
    <property type="entry name" value="RNase_H2-B"/>
    <property type="match status" value="1"/>
</dbReference>
<comment type="subcellular location">
    <subcellularLocation>
        <location evidence="1">Nucleus</location>
    </subcellularLocation>
</comment>
<evidence type="ECO:0000256" key="3">
    <source>
        <dbReference type="ARBA" id="ARBA00023242"/>
    </source>
</evidence>
<dbReference type="GO" id="GO:0005654">
    <property type="term" value="C:nucleoplasm"/>
    <property type="evidence" value="ECO:0007669"/>
    <property type="project" value="TreeGrafter"/>
</dbReference>
<dbReference type="GO" id="GO:0006401">
    <property type="term" value="P:RNA catabolic process"/>
    <property type="evidence" value="ECO:0007669"/>
    <property type="project" value="TreeGrafter"/>
</dbReference>
<reference evidence="9 10" key="1">
    <citation type="journal article" date="2018" name="IMA Fungus">
        <title>IMA Genome-F 10: Nine draft genome sequences of Claviceps purpurea s.lat., including C. arundinis, C. humidiphila, and C. cf. spartinae, pseudomolecules for the pitch canker pathogen Fusarium circinatum, draft genome of Davidsoniella eucalypti, Grosmannia galeiformis, Quambalaria eucalypti, and Teratosphaeria destructans.</title>
        <authorList>
            <person name="Wingfield B.D."/>
            <person name="Liu M."/>
            <person name="Nguyen H.D."/>
            <person name="Lane F.A."/>
            <person name="Morgan S.W."/>
            <person name="De Vos L."/>
            <person name="Wilken P.M."/>
            <person name="Duong T.A."/>
            <person name="Aylward J."/>
            <person name="Coetzee M.P."/>
            <person name="Dadej K."/>
            <person name="De Beer Z.W."/>
            <person name="Findlay W."/>
            <person name="Havenga M."/>
            <person name="Kolarik M."/>
            <person name="Menzies J.G."/>
            <person name="Naidoo K."/>
            <person name="Pochopski O."/>
            <person name="Shoukouhi P."/>
            <person name="Santana Q.C."/>
            <person name="Seifert K.A."/>
            <person name="Soal N."/>
            <person name="Steenkamp E.T."/>
            <person name="Tatham C.T."/>
            <person name="van der Nest M.A."/>
            <person name="Wingfield M.J."/>
        </authorList>
    </citation>
    <scope>NUCLEOTIDE SEQUENCE [LARGE SCALE GENOMIC DNA]</scope>
    <source>
        <strain evidence="9">CMW44962</strain>
    </source>
</reference>
<comment type="caution">
    <text evidence="9">The sequence shown here is derived from an EMBL/GenBank/DDBJ whole genome shotgun (WGS) entry which is preliminary data.</text>
</comment>
<evidence type="ECO:0000259" key="8">
    <source>
        <dbReference type="Pfam" id="PF17745"/>
    </source>
</evidence>
<dbReference type="GO" id="GO:0032299">
    <property type="term" value="C:ribonuclease H2 complex"/>
    <property type="evidence" value="ECO:0007669"/>
    <property type="project" value="InterPro"/>
</dbReference>
<feature type="region of interest" description="Disordered" evidence="6">
    <location>
        <begin position="363"/>
        <end position="422"/>
    </location>
</feature>
<evidence type="ECO:0000313" key="10">
    <source>
        <dbReference type="Proteomes" id="UP001138500"/>
    </source>
</evidence>
<dbReference type="InterPro" id="IPR041195">
    <property type="entry name" value="Rnh202_N"/>
</dbReference>
<evidence type="ECO:0000256" key="1">
    <source>
        <dbReference type="ARBA" id="ARBA00004123"/>
    </source>
</evidence>
<dbReference type="Pfam" id="PF09468">
    <property type="entry name" value="RNase_H2-Ydr279"/>
    <property type="match status" value="1"/>
</dbReference>
<dbReference type="InterPro" id="IPR019024">
    <property type="entry name" value="RNase_H2_suB_wHTH"/>
</dbReference>
<evidence type="ECO:0000256" key="4">
    <source>
        <dbReference type="ARBA" id="ARBA00024778"/>
    </source>
</evidence>
<feature type="region of interest" description="Disordered" evidence="6">
    <location>
        <begin position="1"/>
        <end position="33"/>
    </location>
</feature>
<organism evidence="9 10">
    <name type="scientific">Teratosphaeria destructans</name>
    <dbReference type="NCBI Taxonomy" id="418781"/>
    <lineage>
        <taxon>Eukaryota</taxon>
        <taxon>Fungi</taxon>
        <taxon>Dikarya</taxon>
        <taxon>Ascomycota</taxon>
        <taxon>Pezizomycotina</taxon>
        <taxon>Dothideomycetes</taxon>
        <taxon>Dothideomycetidae</taxon>
        <taxon>Mycosphaerellales</taxon>
        <taxon>Teratosphaeriaceae</taxon>
        <taxon>Teratosphaeria</taxon>
    </lineage>
</organism>
<dbReference type="OrthoDB" id="29098at2759"/>
<name>A0A9W7SVY8_9PEZI</name>
<sequence length="422" mass="46927">MKTRSKRTAPSKPEAEDVPKAVLPTLEPSETNPPKLFILPKDASHDSRIVTLPNSATLTPTRYFVDPEKGFYEFTRIAGPKKAQRSWLLAPDRTEDEAADEGYVLQSPDLFVATAIDPLFLALSTLSTRDGGKEWGTLHDRLFLDDAADKYNHLQSLMRCEGSILEMKLEQRMRDVCKQMGDGDDAFYTLDEEKLVRVIHEKAVNMVKTGLPASMEERFVKQALVMPELSLKREESSVSIIEDAGAGAESQDSGCTETSEDSRASAATIASVSTAVTSVTVTPVNELRADEATQLLRLRTALNYILINYIPPKLRAHLQIIYNDGTKQNLVDFTLLDERLAKINKAKSEAQALRSISDNISRKRGQLDDDEAMEKAASKKQKQEEEDAKKKNMSQGVKKLMKADTSGMKKLSSFFTKAPPKK</sequence>
<dbReference type="Pfam" id="PF17745">
    <property type="entry name" value="Ydr279_N"/>
    <property type="match status" value="1"/>
</dbReference>
<feature type="domain" description="Ribonuclease H2 subunit B wHTH" evidence="7">
    <location>
        <begin position="122"/>
        <end position="319"/>
    </location>
</feature>